<dbReference type="EMBL" id="ML010144">
    <property type="protein sequence ID" value="RKO96267.1"/>
    <property type="molecule type" value="Genomic_DNA"/>
</dbReference>
<organism evidence="2 3">
    <name type="scientific">Caulochytrium protostelioides</name>
    <dbReference type="NCBI Taxonomy" id="1555241"/>
    <lineage>
        <taxon>Eukaryota</taxon>
        <taxon>Fungi</taxon>
        <taxon>Fungi incertae sedis</taxon>
        <taxon>Chytridiomycota</taxon>
        <taxon>Chytridiomycota incertae sedis</taxon>
        <taxon>Chytridiomycetes</taxon>
        <taxon>Caulochytriales</taxon>
        <taxon>Caulochytriaceae</taxon>
        <taxon>Caulochytrium</taxon>
    </lineage>
</organism>
<protein>
    <submittedName>
        <fullName evidence="2">Uncharacterized protein</fullName>
    </submittedName>
</protein>
<evidence type="ECO:0000313" key="2">
    <source>
        <dbReference type="EMBL" id="RKO96267.1"/>
    </source>
</evidence>
<gene>
    <name evidence="2" type="ORF">CAUPRSCDRAFT_12039</name>
</gene>
<accession>A0A4V1IT94</accession>
<dbReference type="AlphaFoldDB" id="A0A4V1IT94"/>
<feature type="region of interest" description="Disordered" evidence="1">
    <location>
        <begin position="1"/>
        <end position="100"/>
    </location>
</feature>
<evidence type="ECO:0000256" key="1">
    <source>
        <dbReference type="SAM" id="MobiDB-lite"/>
    </source>
</evidence>
<evidence type="ECO:0000313" key="3">
    <source>
        <dbReference type="Proteomes" id="UP000268535"/>
    </source>
</evidence>
<reference evidence="3" key="1">
    <citation type="journal article" date="2018" name="Nat. Microbiol.">
        <title>Leveraging single-cell genomics to expand the fungal tree of life.</title>
        <authorList>
            <person name="Ahrendt S.R."/>
            <person name="Quandt C.A."/>
            <person name="Ciobanu D."/>
            <person name="Clum A."/>
            <person name="Salamov A."/>
            <person name="Andreopoulos B."/>
            <person name="Cheng J.F."/>
            <person name="Woyke T."/>
            <person name="Pelin A."/>
            <person name="Henrissat B."/>
            <person name="Reynolds N.K."/>
            <person name="Benny G.L."/>
            <person name="Smith M.E."/>
            <person name="James T.Y."/>
            <person name="Grigoriev I.V."/>
        </authorList>
    </citation>
    <scope>NUCLEOTIDE SEQUENCE [LARGE SCALE GENOMIC DNA]</scope>
    <source>
        <strain evidence="3">ATCC 52028</strain>
    </source>
</reference>
<dbReference type="Proteomes" id="UP000268535">
    <property type="component" value="Unassembled WGS sequence"/>
</dbReference>
<feature type="compositionally biased region" description="Basic residues" evidence="1">
    <location>
        <begin position="24"/>
        <end position="45"/>
    </location>
</feature>
<proteinExistence type="predicted"/>
<sequence length="100" mass="10770">MAPADARRRRRRRCARDPSAGRGLRSRAGRHAQVARRRRRRRRRIAPGITPQRAAGRAQSHDASAPDADSEHHGASGCRATPQAIPPAGVAPSGRSGDGR</sequence>
<name>A0A4V1IT94_9FUNG</name>